<accession>A0A2D0NJ29</accession>
<feature type="transmembrane region" description="Helical" evidence="5">
    <location>
        <begin position="123"/>
        <end position="139"/>
    </location>
</feature>
<gene>
    <name evidence="7" type="ORF">CRP01_00370</name>
</gene>
<dbReference type="AlphaFoldDB" id="A0A2D0NJ29"/>
<feature type="transmembrane region" description="Helical" evidence="5">
    <location>
        <begin position="53"/>
        <end position="86"/>
    </location>
</feature>
<feature type="transmembrane region" description="Helical" evidence="5">
    <location>
        <begin position="92"/>
        <end position="111"/>
    </location>
</feature>
<dbReference type="InterPro" id="IPR051533">
    <property type="entry name" value="WaaL-like"/>
</dbReference>
<evidence type="ECO:0000256" key="3">
    <source>
        <dbReference type="ARBA" id="ARBA00022989"/>
    </source>
</evidence>
<comment type="subcellular location">
    <subcellularLocation>
        <location evidence="1">Membrane</location>
        <topology evidence="1">Multi-pass membrane protein</topology>
    </subcellularLocation>
</comment>
<feature type="transmembrane region" description="Helical" evidence="5">
    <location>
        <begin position="431"/>
        <end position="451"/>
    </location>
</feature>
<keyword evidence="3 5" id="KW-1133">Transmembrane helix</keyword>
<feature type="transmembrane region" description="Helical" evidence="5">
    <location>
        <begin position="181"/>
        <end position="198"/>
    </location>
</feature>
<name>A0A2D0NJ29_FLAN2</name>
<evidence type="ECO:0000313" key="8">
    <source>
        <dbReference type="Proteomes" id="UP000223913"/>
    </source>
</evidence>
<evidence type="ECO:0000256" key="4">
    <source>
        <dbReference type="ARBA" id="ARBA00023136"/>
    </source>
</evidence>
<sequence length="497" mass="55786">MQAAIAHIRSWLHRSFLEEKLNNVQGAILLVGGAAFLSVLMVVLGLKIGVALIGLFIGVPVMILALVDLRFGLAVILVLAFFVNFISKYTSFPVGTGLDALFFLMFFGMMVRVAQYRDWKMPKGPVTTIILVWIGYNLLQVLNPEAPSRAAWLYTVRSLAILQLIYFVAHYAFRSLQDIKQFLKVFIILAIIAAVYGLKQEYFGYNSREWAWLYENPRRYQLIVQWSRYRVFSLFSDPTTFGTVMAYGGTFCFILATGPFRKISRVVLVLGGLAMMLSMAYAGSRTPFILIPAALGLYALLNLSKQVIIVVGVLTVLGAGMIMKSTSNPVIYRIQSAFEPTTDASVQVRLENQEIVQPYIQSHPFGAGLGTTGVWGERFSPDFWLAGFPHDSAYVRMAVETGWLGLVIYMAIFFIAFQVSVFYYFRVRNPQIKIMYLGLAMITFILGMASYPQEVVTLLPNSIIYYVLLAIVVRLKDFDTDPEEPVVSVASQKPNRI</sequence>
<evidence type="ECO:0000259" key="6">
    <source>
        <dbReference type="Pfam" id="PF04932"/>
    </source>
</evidence>
<proteinExistence type="predicted"/>
<dbReference type="Pfam" id="PF04932">
    <property type="entry name" value="Wzy_C"/>
    <property type="match status" value="1"/>
</dbReference>
<evidence type="ECO:0000256" key="1">
    <source>
        <dbReference type="ARBA" id="ARBA00004141"/>
    </source>
</evidence>
<reference evidence="7 8" key="1">
    <citation type="submission" date="2017-10" db="EMBL/GenBank/DDBJ databases">
        <title>The draft genome sequence of Lewinella nigricans NBRC 102662.</title>
        <authorList>
            <person name="Wang K."/>
        </authorList>
    </citation>
    <scope>NUCLEOTIDE SEQUENCE [LARGE SCALE GENOMIC DNA]</scope>
    <source>
        <strain evidence="7 8">NBRC 102662</strain>
    </source>
</reference>
<comment type="caution">
    <text evidence="7">The sequence shown here is derived from an EMBL/GenBank/DDBJ whole genome shotgun (WGS) entry which is preliminary data.</text>
</comment>
<keyword evidence="8" id="KW-1185">Reference proteome</keyword>
<evidence type="ECO:0000256" key="2">
    <source>
        <dbReference type="ARBA" id="ARBA00022692"/>
    </source>
</evidence>
<protein>
    <recommendedName>
        <fullName evidence="6">O-antigen ligase-related domain-containing protein</fullName>
    </recommendedName>
</protein>
<feature type="transmembrane region" description="Helical" evidence="5">
    <location>
        <begin position="403"/>
        <end position="425"/>
    </location>
</feature>
<dbReference type="PANTHER" id="PTHR37422:SF13">
    <property type="entry name" value="LIPOPOLYSACCHARIDE BIOSYNTHESIS PROTEIN PA4999-RELATED"/>
    <property type="match status" value="1"/>
</dbReference>
<dbReference type="OrthoDB" id="783093at2"/>
<dbReference type="PANTHER" id="PTHR37422">
    <property type="entry name" value="TEICHURONIC ACID BIOSYNTHESIS PROTEIN TUAE"/>
    <property type="match status" value="1"/>
</dbReference>
<dbReference type="Proteomes" id="UP000223913">
    <property type="component" value="Unassembled WGS sequence"/>
</dbReference>
<feature type="transmembrane region" description="Helical" evidence="5">
    <location>
        <begin position="263"/>
        <end position="283"/>
    </location>
</feature>
<keyword evidence="4 5" id="KW-0472">Membrane</keyword>
<feature type="transmembrane region" description="Helical" evidence="5">
    <location>
        <begin position="24"/>
        <end position="46"/>
    </location>
</feature>
<keyword evidence="2 5" id="KW-0812">Transmembrane</keyword>
<dbReference type="EMBL" id="PDUD01000001">
    <property type="protein sequence ID" value="PHN08400.1"/>
    <property type="molecule type" value="Genomic_DNA"/>
</dbReference>
<evidence type="ECO:0000313" key="7">
    <source>
        <dbReference type="EMBL" id="PHN08400.1"/>
    </source>
</evidence>
<feature type="transmembrane region" description="Helical" evidence="5">
    <location>
        <begin position="151"/>
        <end position="169"/>
    </location>
</feature>
<dbReference type="GO" id="GO:0016020">
    <property type="term" value="C:membrane"/>
    <property type="evidence" value="ECO:0007669"/>
    <property type="project" value="UniProtKB-SubCell"/>
</dbReference>
<organism evidence="7 8">
    <name type="scientific">Flavilitoribacter nigricans (strain ATCC 23147 / DSM 23189 / NBRC 102662 / NCIMB 1420 / SS-2)</name>
    <name type="common">Lewinella nigricans</name>
    <dbReference type="NCBI Taxonomy" id="1122177"/>
    <lineage>
        <taxon>Bacteria</taxon>
        <taxon>Pseudomonadati</taxon>
        <taxon>Bacteroidota</taxon>
        <taxon>Saprospiria</taxon>
        <taxon>Saprospirales</taxon>
        <taxon>Lewinellaceae</taxon>
        <taxon>Flavilitoribacter</taxon>
    </lineage>
</organism>
<feature type="domain" description="O-antigen ligase-related" evidence="6">
    <location>
        <begin position="273"/>
        <end position="410"/>
    </location>
</feature>
<feature type="transmembrane region" description="Helical" evidence="5">
    <location>
        <begin position="303"/>
        <end position="323"/>
    </location>
</feature>
<feature type="transmembrane region" description="Helical" evidence="5">
    <location>
        <begin position="458"/>
        <end position="475"/>
    </location>
</feature>
<dbReference type="RefSeq" id="WP_099147992.1">
    <property type="nucleotide sequence ID" value="NZ_PDUD01000001.1"/>
</dbReference>
<dbReference type="InterPro" id="IPR007016">
    <property type="entry name" value="O-antigen_ligase-rel_domated"/>
</dbReference>
<evidence type="ECO:0000256" key="5">
    <source>
        <dbReference type="SAM" id="Phobius"/>
    </source>
</evidence>
<feature type="transmembrane region" description="Helical" evidence="5">
    <location>
        <begin position="239"/>
        <end position="256"/>
    </location>
</feature>